<dbReference type="Proteomes" id="UP000809621">
    <property type="component" value="Unassembled WGS sequence"/>
</dbReference>
<dbReference type="EMBL" id="JAFEUM010000001">
    <property type="protein sequence ID" value="MBM7035265.1"/>
    <property type="molecule type" value="Genomic_DNA"/>
</dbReference>
<keyword evidence="2" id="KW-1185">Reference proteome</keyword>
<dbReference type="RefSeq" id="WP_205156878.1">
    <property type="nucleotide sequence ID" value="NZ_JAFEUM010000001.1"/>
</dbReference>
<comment type="caution">
    <text evidence="1">The sequence shown here is derived from an EMBL/GenBank/DDBJ whole genome shotgun (WGS) entry which is preliminary data.</text>
</comment>
<proteinExistence type="predicted"/>
<sequence length="196" mass="22822">MSELTPQQEQAIATFKANMHFPKNGFHELILELCKTYQLPFQQVRKVVMSSQIKLEKKIRLQFDTLDSNELTQHAWLESVEVELIEMAKKNVPVMTALQGNSHYLKATTALKATIQSEDEREEVLDCLFLAYEKEVFKPLLAMLRTTKTYWQLMLADEIGKMTPDYQQKFSDYPQYMEAANHLFQLEAQVKALILE</sequence>
<name>A0ABS2HCE8_9VIBR</name>
<organism evidence="1 2">
    <name type="scientific">Vibrio ulleungensis</name>
    <dbReference type="NCBI Taxonomy" id="2807619"/>
    <lineage>
        <taxon>Bacteria</taxon>
        <taxon>Pseudomonadati</taxon>
        <taxon>Pseudomonadota</taxon>
        <taxon>Gammaproteobacteria</taxon>
        <taxon>Vibrionales</taxon>
        <taxon>Vibrionaceae</taxon>
        <taxon>Vibrio</taxon>
    </lineage>
</organism>
<evidence type="ECO:0000313" key="2">
    <source>
        <dbReference type="Proteomes" id="UP000809621"/>
    </source>
</evidence>
<evidence type="ECO:0000313" key="1">
    <source>
        <dbReference type="EMBL" id="MBM7035265.1"/>
    </source>
</evidence>
<accession>A0ABS2HCE8</accession>
<reference evidence="1 2" key="1">
    <citation type="submission" date="2021-02" db="EMBL/GenBank/DDBJ databases">
        <authorList>
            <person name="Park J.-S."/>
        </authorList>
    </citation>
    <scope>NUCLEOTIDE SEQUENCE [LARGE SCALE GENOMIC DNA]</scope>
    <source>
        <strain evidence="1 2">188UL20-2</strain>
    </source>
</reference>
<gene>
    <name evidence="1" type="ORF">JQC93_02500</name>
</gene>
<protein>
    <submittedName>
        <fullName evidence="1">Uncharacterized protein</fullName>
    </submittedName>
</protein>